<proteinExistence type="predicted"/>
<evidence type="ECO:0000313" key="1">
    <source>
        <dbReference type="EMBL" id="TMX75676.1"/>
    </source>
</evidence>
<dbReference type="EMBL" id="PZOJ01000075">
    <property type="protein sequence ID" value="TMX75676.1"/>
    <property type="molecule type" value="Genomic_DNA"/>
</dbReference>
<protein>
    <submittedName>
        <fullName evidence="1">TetR family transcriptional regulator</fullName>
    </submittedName>
</protein>
<comment type="caution">
    <text evidence="1">The sequence shown here is derived from an EMBL/GenBank/DDBJ whole genome shotgun (WGS) entry which is preliminary data.</text>
</comment>
<keyword evidence="2" id="KW-1185">Reference proteome</keyword>
<sequence>MRRESTEHRLERIHRAVRKLIERRDISDISIYDVAKEASIATSTVYHHYRNISELFDFLMSSVFSDFEKVLYSSIDETKINHWSDINRMIEEGFVRYYREDLLVQKLLLSQHTFSSIRHADVENDAYLGILVDGIYRKYFNIPSQPQHVNIFTVALQLADKVYSLNYRNNGSIDADMAEEAIKVTQSYLSLYLPHCIPKNSYELLREDTV</sequence>
<dbReference type="Proteomes" id="UP000718715">
    <property type="component" value="Unassembled WGS sequence"/>
</dbReference>
<evidence type="ECO:0000313" key="2">
    <source>
        <dbReference type="Proteomes" id="UP000718715"/>
    </source>
</evidence>
<organism evidence="1 2">
    <name type="scientific">Photobacterium damselae</name>
    <dbReference type="NCBI Taxonomy" id="38293"/>
    <lineage>
        <taxon>Bacteria</taxon>
        <taxon>Pseudomonadati</taxon>
        <taxon>Pseudomonadota</taxon>
        <taxon>Gammaproteobacteria</taxon>
        <taxon>Vibrionales</taxon>
        <taxon>Vibrionaceae</taxon>
        <taxon>Photobacterium</taxon>
    </lineage>
</organism>
<reference evidence="1" key="1">
    <citation type="submission" date="2018-03" db="EMBL/GenBank/DDBJ databases">
        <title>Genomic characterization of a polymicrobial infection associated with a disease outbreak in Pacific white shrimp (Litopenaeus vannamei).</title>
        <authorList>
            <person name="Turner J.W."/>
            <person name="Bachand P.T."/>
            <person name="Tallman J."/>
            <person name="Elledge N.C."/>
            <person name="Pinnell L.J."/>
            <person name="Laughlin R.C."/>
            <person name="Zimba P.V."/>
        </authorList>
    </citation>
    <scope>NUCLEOTIDE SEQUENCE</scope>
    <source>
        <strain evidence="1">Hep-2b-22</strain>
    </source>
</reference>
<name>A0ACD3T375_PHODM</name>
<gene>
    <name evidence="1" type="ORF">DA092_08180</name>
</gene>
<accession>A0ACD3T375</accession>